<reference evidence="2" key="1">
    <citation type="submission" date="2021-02" db="EMBL/GenBank/DDBJ databases">
        <title>Genome sequence Cadophora malorum strain M34.</title>
        <authorList>
            <person name="Stefanovic E."/>
            <person name="Vu D."/>
            <person name="Scully C."/>
            <person name="Dijksterhuis J."/>
            <person name="Roader J."/>
            <person name="Houbraken J."/>
        </authorList>
    </citation>
    <scope>NUCLEOTIDE SEQUENCE</scope>
    <source>
        <strain evidence="2">M34</strain>
    </source>
</reference>
<name>A0A8H7T5H4_9HELO</name>
<comment type="caution">
    <text evidence="2">The sequence shown here is derived from an EMBL/GenBank/DDBJ whole genome shotgun (WGS) entry which is preliminary data.</text>
</comment>
<gene>
    <name evidence="2" type="ORF">IFR04_014078</name>
</gene>
<sequence length="440" mass="49483">MFLDPAIPDQDAMHLAATRKKNPALCRRCPSPQNGLDLKKSPKFDALTKKAESFVQSLRSAKIHPSKDQYTTFKAFSLRLCDAAAAIPVEIEALKKRQAESCEEGRKLISQAQLGRNDLTHLKNRGVFARNMKLFFGGPQDSAIDSDTIKARKRLTRERCDRICKLNPDGLISWAVAFAPSLWTANLMSSKTFDCVEEQIEPQDPVVWPSEIYDVLSALGDEDPLRGSHKYQEFLKAAEDEKEKAQSANQSRKRRCLADRPAPEVEPLPPVQNSELVTQIPAGQHASRMTQLPSLQQMALGAPSFNRDHTQDWGGTVDVEEHWHPLLHHQSVHTSSLQYKQQKPAAADSLLPYKENREMKYMYTNAPASNISKMPEPFRAAVQNSQQWKSERSQGLETTGCWPSLFPKDNRQDVSFTIWCGNKDGAHLTKFFGGQLEISS</sequence>
<feature type="region of interest" description="Disordered" evidence="1">
    <location>
        <begin position="238"/>
        <end position="269"/>
    </location>
</feature>
<dbReference type="AlphaFoldDB" id="A0A8H7T5H4"/>
<dbReference type="EMBL" id="JAFJYH010000354">
    <property type="protein sequence ID" value="KAG4412787.1"/>
    <property type="molecule type" value="Genomic_DNA"/>
</dbReference>
<proteinExistence type="predicted"/>
<protein>
    <submittedName>
        <fullName evidence="2">Uncharacterized protein</fullName>
    </submittedName>
</protein>
<evidence type="ECO:0000313" key="2">
    <source>
        <dbReference type="EMBL" id="KAG4412787.1"/>
    </source>
</evidence>
<evidence type="ECO:0000313" key="3">
    <source>
        <dbReference type="Proteomes" id="UP000664132"/>
    </source>
</evidence>
<evidence type="ECO:0000256" key="1">
    <source>
        <dbReference type="SAM" id="MobiDB-lite"/>
    </source>
</evidence>
<organism evidence="2 3">
    <name type="scientific">Cadophora malorum</name>
    <dbReference type="NCBI Taxonomy" id="108018"/>
    <lineage>
        <taxon>Eukaryota</taxon>
        <taxon>Fungi</taxon>
        <taxon>Dikarya</taxon>
        <taxon>Ascomycota</taxon>
        <taxon>Pezizomycotina</taxon>
        <taxon>Leotiomycetes</taxon>
        <taxon>Helotiales</taxon>
        <taxon>Ploettnerulaceae</taxon>
        <taxon>Cadophora</taxon>
    </lineage>
</organism>
<accession>A0A8H7T5H4</accession>
<keyword evidence="3" id="KW-1185">Reference proteome</keyword>
<dbReference type="Proteomes" id="UP000664132">
    <property type="component" value="Unassembled WGS sequence"/>
</dbReference>
<dbReference type="OrthoDB" id="5422777at2759"/>